<dbReference type="AlphaFoldDB" id="A0A7F5RHA2"/>
<evidence type="ECO:0000256" key="3">
    <source>
        <dbReference type="PROSITE-ProRule" id="PRU01379"/>
    </source>
</evidence>
<organism evidence="6 7">
    <name type="scientific">Agrilus planipennis</name>
    <name type="common">Emerald ash borer</name>
    <name type="synonym">Agrilus marcopoli</name>
    <dbReference type="NCBI Taxonomy" id="224129"/>
    <lineage>
        <taxon>Eukaryota</taxon>
        <taxon>Metazoa</taxon>
        <taxon>Ecdysozoa</taxon>
        <taxon>Arthropoda</taxon>
        <taxon>Hexapoda</taxon>
        <taxon>Insecta</taxon>
        <taxon>Pterygota</taxon>
        <taxon>Neoptera</taxon>
        <taxon>Endopterygota</taxon>
        <taxon>Coleoptera</taxon>
        <taxon>Polyphaga</taxon>
        <taxon>Elateriformia</taxon>
        <taxon>Buprestoidea</taxon>
        <taxon>Buprestidae</taxon>
        <taxon>Agrilinae</taxon>
        <taxon>Agrilus</taxon>
    </lineage>
</organism>
<evidence type="ECO:0000313" key="6">
    <source>
        <dbReference type="Proteomes" id="UP000192223"/>
    </source>
</evidence>
<dbReference type="GO" id="GO:0008270">
    <property type="term" value="F:zinc ion binding"/>
    <property type="evidence" value="ECO:0007669"/>
    <property type="project" value="InterPro"/>
</dbReference>
<name>A0A7F5RHA2_AGRPL</name>
<dbReference type="Proteomes" id="UP000192223">
    <property type="component" value="Unplaced"/>
</dbReference>
<feature type="region of interest" description="Disordered" evidence="4">
    <location>
        <begin position="224"/>
        <end position="249"/>
    </location>
</feature>
<feature type="compositionally biased region" description="Acidic residues" evidence="4">
    <location>
        <begin position="226"/>
        <end position="244"/>
    </location>
</feature>
<dbReference type="SUPFAM" id="SSF48371">
    <property type="entry name" value="ARM repeat"/>
    <property type="match status" value="1"/>
</dbReference>
<comment type="caution">
    <text evidence="3">Lacks conserved residue(s) required for the propagation of feature annotation.</text>
</comment>
<dbReference type="PANTHER" id="PTHR12756:SF11">
    <property type="entry name" value="CYTOSOLIC CARBOXYPEPTIDASE 1"/>
    <property type="match status" value="1"/>
</dbReference>
<evidence type="ECO:0000256" key="2">
    <source>
        <dbReference type="ARBA" id="ARBA00005988"/>
    </source>
</evidence>
<dbReference type="Gene3D" id="3.40.630.10">
    <property type="entry name" value="Zn peptidases"/>
    <property type="match status" value="1"/>
</dbReference>
<dbReference type="Gene3D" id="2.60.40.3120">
    <property type="match status" value="1"/>
</dbReference>
<gene>
    <name evidence="7" type="primary">LOC108742672</name>
</gene>
<protein>
    <submittedName>
        <fullName evidence="7">Uncharacterized protein LOC108742672</fullName>
    </submittedName>
</protein>
<dbReference type="GeneID" id="108742672"/>
<proteinExistence type="inferred from homology"/>
<dbReference type="PROSITE" id="PS52035">
    <property type="entry name" value="PEPTIDASE_M14"/>
    <property type="match status" value="1"/>
</dbReference>
<feature type="domain" description="Peptidase M14" evidence="5">
    <location>
        <begin position="545"/>
        <end position="660"/>
    </location>
</feature>
<dbReference type="InterPro" id="IPR040626">
    <property type="entry name" value="Pepdidase_M14_N"/>
</dbReference>
<evidence type="ECO:0000256" key="4">
    <source>
        <dbReference type="SAM" id="MobiDB-lite"/>
    </source>
</evidence>
<dbReference type="Pfam" id="PF00246">
    <property type="entry name" value="Peptidase_M14"/>
    <property type="match status" value="1"/>
</dbReference>
<reference evidence="7" key="1">
    <citation type="submission" date="2025-08" db="UniProtKB">
        <authorList>
            <consortium name="RefSeq"/>
        </authorList>
    </citation>
    <scope>IDENTIFICATION</scope>
    <source>
        <tissue evidence="7">Entire body</tissue>
    </source>
</reference>
<evidence type="ECO:0000313" key="7">
    <source>
        <dbReference type="RefSeq" id="XP_025835366.1"/>
    </source>
</evidence>
<evidence type="ECO:0000256" key="1">
    <source>
        <dbReference type="ARBA" id="ARBA00001947"/>
    </source>
</evidence>
<dbReference type="InterPro" id="IPR000834">
    <property type="entry name" value="Peptidase_M14"/>
</dbReference>
<dbReference type="Pfam" id="PF18027">
    <property type="entry name" value="Pepdidase_M14_N"/>
    <property type="match status" value="1"/>
</dbReference>
<dbReference type="PANTHER" id="PTHR12756">
    <property type="entry name" value="CYTOSOLIC CARBOXYPEPTIDASE"/>
    <property type="match status" value="1"/>
</dbReference>
<dbReference type="InParanoid" id="A0A7F5RHA2"/>
<dbReference type="OrthoDB" id="10253041at2759"/>
<dbReference type="InterPro" id="IPR050821">
    <property type="entry name" value="Cytosolic_carboxypeptidase"/>
</dbReference>
<comment type="similarity">
    <text evidence="2 3">Belongs to the peptidase M14 family.</text>
</comment>
<sequence>MHFKNFELANYLNAEQSAYICSFVDGNFISELSQEDVHFLFDLLETASNDKRLATLAQQIIKILCYNIKNCQTVCSESFANWLCKAFYTTGRISLTVSIFKHIIQNSFSLQNISQSENLFDFIIHQLHIKDNKPQIQKNLMIILYRITGTDKGVKIMSSEEYWNALLQYFLQNDDRCRMTKIKAFTILNRSIPKRNLPREPDYYSINFSDNVLKELQNANCFENPLNDDIDESEDDEENFDSDSYDSRNFDDEIESENMQLNIERNKPELPKHKLEPFFSELQPSDDYAYKPTKTNNLEIFKKLEAFLNENATSNSSPSTVYNYLFSQTQKHSFTKSIAHPDLMLVDADPSDNNQTICVSTSKQLTKTLAGKLCRLKFEPPRVYPTVYFVEQDNEENGFSSVETISIIDEHRLKFSSTFEGGNLRYAERVSQYEYNLMVTGDYKTENFSQWFYFSVTNMEAGKPYSFNIINFKRINSQFNHGMQPVMFSVKDFLRKRYGWKRTGKNIIYYGNNFRSKTNTKQYRTLSFCITFSNSKDTCFIAYHYPYTYTRLLTNIYLNYQKLAEDSIYVRVDKLCNTIKSNEVPLITITGKSSTKELQKRPIVFITGRVHPGESNSSWIIQGLLDFLLNEHDEKAAQARNSYIFKIIPMLNPEGVILGQ</sequence>
<keyword evidence="6" id="KW-1185">Reference proteome</keyword>
<dbReference type="KEGG" id="apln:108742672"/>
<dbReference type="GO" id="GO:0004181">
    <property type="term" value="F:metallocarboxypeptidase activity"/>
    <property type="evidence" value="ECO:0007669"/>
    <property type="project" value="InterPro"/>
</dbReference>
<comment type="cofactor">
    <cofactor evidence="1">
        <name>Zn(2+)</name>
        <dbReference type="ChEBI" id="CHEBI:29105"/>
    </cofactor>
</comment>
<dbReference type="InterPro" id="IPR016024">
    <property type="entry name" value="ARM-type_fold"/>
</dbReference>
<evidence type="ECO:0000259" key="5">
    <source>
        <dbReference type="PROSITE" id="PS52035"/>
    </source>
</evidence>
<dbReference type="GO" id="GO:0006508">
    <property type="term" value="P:proteolysis"/>
    <property type="evidence" value="ECO:0007669"/>
    <property type="project" value="InterPro"/>
</dbReference>
<accession>A0A7F5RHA2</accession>
<dbReference type="RefSeq" id="XP_025835366.1">
    <property type="nucleotide sequence ID" value="XM_025979581.1"/>
</dbReference>
<dbReference type="SUPFAM" id="SSF53187">
    <property type="entry name" value="Zn-dependent exopeptidases"/>
    <property type="match status" value="1"/>
</dbReference>